<evidence type="ECO:0000313" key="2">
    <source>
        <dbReference type="Proteomes" id="UP000358545"/>
    </source>
</evidence>
<evidence type="ECO:0000313" key="1">
    <source>
        <dbReference type="EMBL" id="EAG0867674.1"/>
    </source>
</evidence>
<dbReference type="GO" id="GO:0030288">
    <property type="term" value="C:outer membrane-bounded periplasmic space"/>
    <property type="evidence" value="ECO:0007669"/>
    <property type="project" value="TreeGrafter"/>
</dbReference>
<dbReference type="Gene3D" id="3.40.630.40">
    <property type="entry name" value="Zn-dependent exopeptidases"/>
    <property type="match status" value="1"/>
</dbReference>
<dbReference type="SMR" id="A0A3T2HWG1"/>
<gene>
    <name evidence="1" type="ORF">A8L61_10340</name>
</gene>
<dbReference type="PANTHER" id="PTHR30404">
    <property type="entry name" value="N-ACETYLMURAMOYL-L-ALANINE AMIDASE"/>
    <property type="match status" value="1"/>
</dbReference>
<sequence length="321" mass="36199">MAKKLKLAIYAGHGGVDSGATGEGYREDDLTLDIAKRTTKVLRGAGHTVINNRTTDVNRNISADAKLANREKVDAVIEFHFDAAGASAEGTTGFYCEGSSSSKKLAQCVNDKLDDVFKDRNVKPDTSTRHGRLGILRETNAVATLQEVAFITNKNDMIKYNQRADEIAKKAAEGILSYFNEKLPEQNPNRHDGAVVDSIPALPKPDFKTVPSKMYKAGSELLVYDHNKYWYKTYINDKLCYIYKSFCISNGKKDSKGRIPIKIKSVKDLRIPVWDNTKLSSGKIKWYAPNTKLSWYNNKKGYLELYYPNQGWYYTANYFLK</sequence>
<dbReference type="Gene3D" id="2.30.30.40">
    <property type="entry name" value="SH3 Domains"/>
    <property type="match status" value="2"/>
</dbReference>
<accession>A0A3T2HWG1</accession>
<dbReference type="Proteomes" id="UP000358545">
    <property type="component" value="Unassembled WGS sequence"/>
</dbReference>
<dbReference type="GO" id="GO:0008745">
    <property type="term" value="F:N-acetylmuramoyl-L-alanine amidase activity"/>
    <property type="evidence" value="ECO:0007669"/>
    <property type="project" value="InterPro"/>
</dbReference>
<protein>
    <submittedName>
        <fullName evidence="1">Uncharacterized protein</fullName>
    </submittedName>
</protein>
<dbReference type="Pfam" id="PF01520">
    <property type="entry name" value="Amidase_3"/>
    <property type="match status" value="1"/>
</dbReference>
<dbReference type="AlphaFoldDB" id="A0A3T2HWG1"/>
<comment type="caution">
    <text evidence="1">The sequence shown here is derived from an EMBL/GenBank/DDBJ whole genome shotgun (WGS) entry which is preliminary data.</text>
</comment>
<dbReference type="InterPro" id="IPR002508">
    <property type="entry name" value="MurNAc-LAA_cat"/>
</dbReference>
<dbReference type="PANTHER" id="PTHR30404:SF8">
    <property type="entry name" value="AUTOLYSIN PH-RELATED"/>
    <property type="match status" value="1"/>
</dbReference>
<dbReference type="SUPFAM" id="SSF82057">
    <property type="entry name" value="Prokaryotic SH3-related domain"/>
    <property type="match status" value="1"/>
</dbReference>
<name>A0A3T2HWG1_LISMN</name>
<dbReference type="InterPro" id="IPR050695">
    <property type="entry name" value="N-acetylmuramoyl_amidase_3"/>
</dbReference>
<dbReference type="GO" id="GO:0009253">
    <property type="term" value="P:peptidoglycan catabolic process"/>
    <property type="evidence" value="ECO:0007669"/>
    <property type="project" value="InterPro"/>
</dbReference>
<dbReference type="Pfam" id="PF18341">
    <property type="entry name" value="PSA_CBD"/>
    <property type="match status" value="2"/>
</dbReference>
<dbReference type="SUPFAM" id="SSF53187">
    <property type="entry name" value="Zn-dependent exopeptidases"/>
    <property type="match status" value="1"/>
</dbReference>
<organism evidence="1 2">
    <name type="scientific">Listeria monocytogenes</name>
    <dbReference type="NCBI Taxonomy" id="1639"/>
    <lineage>
        <taxon>Bacteria</taxon>
        <taxon>Bacillati</taxon>
        <taxon>Bacillota</taxon>
        <taxon>Bacilli</taxon>
        <taxon>Bacillales</taxon>
        <taxon>Listeriaceae</taxon>
        <taxon>Listeria</taxon>
    </lineage>
</organism>
<dbReference type="EMBL" id="AABAGT010000014">
    <property type="protein sequence ID" value="EAG0867674.1"/>
    <property type="molecule type" value="Genomic_DNA"/>
</dbReference>
<dbReference type="SMART" id="SM00646">
    <property type="entry name" value="Ami_3"/>
    <property type="match status" value="1"/>
</dbReference>
<dbReference type="RefSeq" id="WP_015987338.1">
    <property type="nucleotide sequence ID" value="NZ_CP015508.1"/>
</dbReference>
<dbReference type="InterPro" id="IPR041341">
    <property type="entry name" value="PSA_CBD"/>
</dbReference>
<dbReference type="CDD" id="cd02696">
    <property type="entry name" value="MurNAc-LAA"/>
    <property type="match status" value="1"/>
</dbReference>
<reference evidence="1 2" key="1">
    <citation type="submission" date="2018-06" db="EMBL/GenBank/DDBJ databases">
        <authorList>
            <consortium name="PulseNet: The National Subtyping Network for Foodborne Disease Surveillance"/>
            <person name="Tarr C.L."/>
            <person name="Trees E."/>
            <person name="Katz L.S."/>
            <person name="Carleton-Romer H.A."/>
            <person name="Stroika S."/>
            <person name="Kucerova Z."/>
            <person name="Roache K.F."/>
            <person name="Sabol A.L."/>
            <person name="Besser J."/>
            <person name="Gerner-Smidt P."/>
        </authorList>
    </citation>
    <scope>NUCLEOTIDE SEQUENCE [LARGE SCALE GENOMIC DNA]</scope>
    <source>
        <strain evidence="1 2">PNUSAL002180</strain>
    </source>
</reference>
<proteinExistence type="predicted"/>